<feature type="transmembrane region" description="Helical" evidence="8">
    <location>
        <begin position="45"/>
        <end position="69"/>
    </location>
</feature>
<evidence type="ECO:0000259" key="9">
    <source>
        <dbReference type="Pfam" id="PF00361"/>
    </source>
</evidence>
<proteinExistence type="predicted"/>
<evidence type="ECO:0000256" key="4">
    <source>
        <dbReference type="ARBA" id="ARBA00022989"/>
    </source>
</evidence>
<evidence type="ECO:0000256" key="8">
    <source>
        <dbReference type="SAM" id="Phobius"/>
    </source>
</evidence>
<dbReference type="GO" id="GO:0016491">
    <property type="term" value="F:oxidoreductase activity"/>
    <property type="evidence" value="ECO:0007669"/>
    <property type="project" value="UniProtKB-KW"/>
</dbReference>
<keyword evidence="6 8" id="KW-0472">Membrane</keyword>
<dbReference type="InterPro" id="IPR052175">
    <property type="entry name" value="ComplexI-like_HydComp"/>
</dbReference>
<feature type="transmembrane region" description="Helical" evidence="8">
    <location>
        <begin position="81"/>
        <end position="100"/>
    </location>
</feature>
<evidence type="ECO:0000256" key="2">
    <source>
        <dbReference type="ARBA" id="ARBA00022475"/>
    </source>
</evidence>
<keyword evidence="2" id="KW-1003">Cell membrane</keyword>
<dbReference type="PATRIC" id="fig|229921.5.peg.1641"/>
<feature type="transmembrane region" description="Helical" evidence="8">
    <location>
        <begin position="112"/>
        <end position="134"/>
    </location>
</feature>
<comment type="subcellular location">
    <subcellularLocation>
        <location evidence="1">Cell membrane</location>
        <topology evidence="1">Multi-pass membrane protein</topology>
    </subcellularLocation>
    <subcellularLocation>
        <location evidence="7">Membrane</location>
        <topology evidence="7">Multi-pass membrane protein</topology>
    </subcellularLocation>
</comment>
<dbReference type="GO" id="GO:0005886">
    <property type="term" value="C:plasma membrane"/>
    <property type="evidence" value="ECO:0007669"/>
    <property type="project" value="UniProtKB-SubCell"/>
</dbReference>
<dbReference type="EMBL" id="LGCM01000047">
    <property type="protein sequence ID" value="KPL79644.1"/>
    <property type="molecule type" value="Genomic_DNA"/>
</dbReference>
<feature type="transmembrane region" description="Helical" evidence="8">
    <location>
        <begin position="178"/>
        <end position="195"/>
    </location>
</feature>
<feature type="transmembrane region" description="Helical" evidence="8">
    <location>
        <begin position="355"/>
        <end position="374"/>
    </location>
</feature>
<dbReference type="Proteomes" id="UP000050501">
    <property type="component" value="Unassembled WGS sequence"/>
</dbReference>
<evidence type="ECO:0000256" key="1">
    <source>
        <dbReference type="ARBA" id="ARBA00004651"/>
    </source>
</evidence>
<evidence type="ECO:0000256" key="5">
    <source>
        <dbReference type="ARBA" id="ARBA00023002"/>
    </source>
</evidence>
<feature type="domain" description="NADH:quinone oxidoreductase/Mrp antiporter transmembrane" evidence="9">
    <location>
        <begin position="55"/>
        <end position="321"/>
    </location>
</feature>
<dbReference type="Pfam" id="PF00361">
    <property type="entry name" value="Proton_antipo_M"/>
    <property type="match status" value="1"/>
</dbReference>
<organism evidence="10 11">
    <name type="scientific">Levilinea saccharolytica</name>
    <dbReference type="NCBI Taxonomy" id="229921"/>
    <lineage>
        <taxon>Bacteria</taxon>
        <taxon>Bacillati</taxon>
        <taxon>Chloroflexota</taxon>
        <taxon>Anaerolineae</taxon>
        <taxon>Anaerolineales</taxon>
        <taxon>Anaerolineaceae</taxon>
        <taxon>Levilinea</taxon>
    </lineage>
</organism>
<evidence type="ECO:0000256" key="3">
    <source>
        <dbReference type="ARBA" id="ARBA00022692"/>
    </source>
</evidence>
<keyword evidence="5" id="KW-0560">Oxidoreductase</keyword>
<evidence type="ECO:0000256" key="7">
    <source>
        <dbReference type="RuleBase" id="RU000320"/>
    </source>
</evidence>
<dbReference type="InterPro" id="IPR001750">
    <property type="entry name" value="ND/Mrp_TM"/>
</dbReference>
<keyword evidence="4 8" id="KW-1133">Transmembrane helix</keyword>
<evidence type="ECO:0000313" key="10">
    <source>
        <dbReference type="EMBL" id="KPL79644.1"/>
    </source>
</evidence>
<feature type="transmembrane region" description="Helical" evidence="8">
    <location>
        <begin position="307"/>
        <end position="327"/>
    </location>
</feature>
<keyword evidence="11" id="KW-1185">Reference proteome</keyword>
<feature type="transmembrane region" description="Helical" evidence="8">
    <location>
        <begin position="274"/>
        <end position="295"/>
    </location>
</feature>
<reference evidence="10 11" key="1">
    <citation type="submission" date="2015-07" db="EMBL/GenBank/DDBJ databases">
        <title>Genome sequence of Levilinea saccharolytica DSM 16555.</title>
        <authorList>
            <person name="Hemp J."/>
            <person name="Ward L.M."/>
            <person name="Pace L.A."/>
            <person name="Fischer W.W."/>
        </authorList>
    </citation>
    <scope>NUCLEOTIDE SEQUENCE [LARGE SCALE GENOMIC DNA]</scope>
    <source>
        <strain evidence="10 11">KIBI-1</strain>
    </source>
</reference>
<protein>
    <recommendedName>
        <fullName evidence="9">NADH:quinone oxidoreductase/Mrp antiporter transmembrane domain-containing protein</fullName>
    </recommendedName>
</protein>
<dbReference type="PANTHER" id="PTHR42682">
    <property type="entry name" value="HYDROGENASE-4 COMPONENT F"/>
    <property type="match status" value="1"/>
</dbReference>
<feature type="transmembrane region" description="Helical" evidence="8">
    <location>
        <begin position="141"/>
        <end position="158"/>
    </location>
</feature>
<name>A0A0P6XW58_9CHLR</name>
<feature type="transmembrane region" description="Helical" evidence="8">
    <location>
        <begin position="215"/>
        <end position="236"/>
    </location>
</feature>
<gene>
    <name evidence="10" type="ORF">ADN01_14180</name>
</gene>
<evidence type="ECO:0000313" key="11">
    <source>
        <dbReference type="Proteomes" id="UP000050501"/>
    </source>
</evidence>
<sequence>MWIFSVVFALIAAAVWVYARAIPQGGASWWVLSVAVVGLTLASTLAGAGTASMLLLDAAALCAVGLILADRSPAARRAGRLYLTMTLAAVLCLLLAERLAGGVKPVYPLDQVVSALLLVGFALKLALVPVYFWLPMVAENAAPMSLVLIISVVDIAAFRELVHFREAMPWVFEQHQAVWLAAALLSMFVGALLALGQKNLRRLLAFSTLDDMGYLLLGVTVGSEIGISGALLGAAAHALFKLLLFSAVGTAENGLGHAVTLADRGLGCRFPRSAAAFVVGALGMIGVPPMIGFAGRWRLYLSGVAWGGIWLGLAMAAATVLALLYYVRAIHLVWLGPADEHQAVSGEPKAVRLTMVLLTVGVIVLGLFPAWLLAF</sequence>
<evidence type="ECO:0000256" key="6">
    <source>
        <dbReference type="ARBA" id="ARBA00023136"/>
    </source>
</evidence>
<dbReference type="PANTHER" id="PTHR42682:SF3">
    <property type="entry name" value="FORMATE HYDROGENLYASE SUBUNIT 3-RELATED"/>
    <property type="match status" value="1"/>
</dbReference>
<accession>A0A0P6XW58</accession>
<dbReference type="STRING" id="229921.ADN01_14180"/>
<comment type="caution">
    <text evidence="10">The sequence shown here is derived from an EMBL/GenBank/DDBJ whole genome shotgun (WGS) entry which is preliminary data.</text>
</comment>
<dbReference type="AlphaFoldDB" id="A0A0P6XW58"/>
<keyword evidence="3 7" id="KW-0812">Transmembrane</keyword>